<organism evidence="2 3">
    <name type="scientific">Roseovarius spongiae</name>
    <dbReference type="NCBI Taxonomy" id="2320272"/>
    <lineage>
        <taxon>Bacteria</taxon>
        <taxon>Pseudomonadati</taxon>
        <taxon>Pseudomonadota</taxon>
        <taxon>Alphaproteobacteria</taxon>
        <taxon>Rhodobacterales</taxon>
        <taxon>Roseobacteraceae</taxon>
        <taxon>Roseovarius</taxon>
    </lineage>
</organism>
<evidence type="ECO:0000313" key="2">
    <source>
        <dbReference type="EMBL" id="RKF12926.1"/>
    </source>
</evidence>
<comment type="caution">
    <text evidence="2">The sequence shown here is derived from an EMBL/GenBank/DDBJ whole genome shotgun (WGS) entry which is preliminary data.</text>
</comment>
<dbReference type="PANTHER" id="PTHR34989:SF1">
    <property type="entry name" value="PROTEIN HDED"/>
    <property type="match status" value="1"/>
</dbReference>
<dbReference type="EMBL" id="RAPE01000005">
    <property type="protein sequence ID" value="RKF12926.1"/>
    <property type="molecule type" value="Genomic_DNA"/>
</dbReference>
<dbReference type="GO" id="GO:0005886">
    <property type="term" value="C:plasma membrane"/>
    <property type="evidence" value="ECO:0007669"/>
    <property type="project" value="TreeGrafter"/>
</dbReference>
<evidence type="ECO:0000313" key="3">
    <source>
        <dbReference type="Proteomes" id="UP000281128"/>
    </source>
</evidence>
<evidence type="ECO:0000256" key="1">
    <source>
        <dbReference type="SAM" id="Phobius"/>
    </source>
</evidence>
<feature type="transmembrane region" description="Helical" evidence="1">
    <location>
        <begin position="141"/>
        <end position="167"/>
    </location>
</feature>
<feature type="transmembrane region" description="Helical" evidence="1">
    <location>
        <begin position="35"/>
        <end position="54"/>
    </location>
</feature>
<dbReference type="PANTHER" id="PTHR34989">
    <property type="entry name" value="PROTEIN HDED"/>
    <property type="match status" value="1"/>
</dbReference>
<protein>
    <recommendedName>
        <fullName evidence="4">HdeD family acid-resistance protein</fullName>
    </recommendedName>
</protein>
<sequence>MKDWLKWLLLGLLSIVFGLFVLGNAALATLAVTTIVGFLMLVSGGFQIVAGLSGGGAMSRAFSVILGVLLVLLGGSFLYNPLEGMISLTLLVLVLFAASGVVRLVVARRMRDTRLFWPMLISGALSILLAAYIGANFAAASVTLLGIMMGIEMLFNGAGLVALAFFVRTGRGG</sequence>
<name>A0A3A8B216_9RHOB</name>
<keyword evidence="3" id="KW-1185">Reference proteome</keyword>
<dbReference type="Pfam" id="PF03729">
    <property type="entry name" value="DUF308"/>
    <property type="match status" value="1"/>
</dbReference>
<dbReference type="OrthoDB" id="5678253at2"/>
<dbReference type="Proteomes" id="UP000281128">
    <property type="component" value="Unassembled WGS sequence"/>
</dbReference>
<reference evidence="2 3" key="1">
    <citation type="submission" date="2018-09" db="EMBL/GenBank/DDBJ databases">
        <title>Roseovarius spongiae sp. nov., isolated from a marine sponge.</title>
        <authorList>
            <person name="Zhuang L."/>
            <person name="Luo L."/>
        </authorList>
    </citation>
    <scope>NUCLEOTIDE SEQUENCE [LARGE SCALE GENOMIC DNA]</scope>
    <source>
        <strain evidence="2 3">HN-E21</strain>
    </source>
</reference>
<feature type="transmembrane region" description="Helical" evidence="1">
    <location>
        <begin position="61"/>
        <end position="79"/>
    </location>
</feature>
<feature type="transmembrane region" description="Helical" evidence="1">
    <location>
        <begin position="85"/>
        <end position="106"/>
    </location>
</feature>
<feature type="transmembrane region" description="Helical" evidence="1">
    <location>
        <begin position="115"/>
        <end position="135"/>
    </location>
</feature>
<dbReference type="InterPro" id="IPR005325">
    <property type="entry name" value="DUF308_memb"/>
</dbReference>
<evidence type="ECO:0008006" key="4">
    <source>
        <dbReference type="Google" id="ProtNLM"/>
    </source>
</evidence>
<gene>
    <name evidence="2" type="ORF">D6850_15600</name>
</gene>
<keyword evidence="1" id="KW-0472">Membrane</keyword>
<keyword evidence="1" id="KW-0812">Transmembrane</keyword>
<dbReference type="AlphaFoldDB" id="A0A3A8B216"/>
<dbReference type="InterPro" id="IPR052712">
    <property type="entry name" value="Acid_resist_chaperone_HdeD"/>
</dbReference>
<accession>A0A3A8B216</accession>
<keyword evidence="1" id="KW-1133">Transmembrane helix</keyword>
<dbReference type="RefSeq" id="WP_121168540.1">
    <property type="nucleotide sequence ID" value="NZ_RAPE01000005.1"/>
</dbReference>
<proteinExistence type="predicted"/>